<name>A0ABD0WX04_UMBPY</name>
<feature type="domain" description="CCDC113/CCDC96 coiled-coil" evidence="8">
    <location>
        <begin position="167"/>
        <end position="311"/>
    </location>
</feature>
<keyword evidence="4" id="KW-0966">Cell projection</keyword>
<evidence type="ECO:0000256" key="1">
    <source>
        <dbReference type="ARBA" id="ARBA00004138"/>
    </source>
</evidence>
<keyword evidence="10" id="KW-1185">Reference proteome</keyword>
<proteinExistence type="inferred from homology"/>
<comment type="similarity">
    <text evidence="5">Belongs to the CFAP263 family.</text>
</comment>
<evidence type="ECO:0000256" key="7">
    <source>
        <dbReference type="SAM" id="Coils"/>
    </source>
</evidence>
<sequence>MEEAILKEVQVVSDADRRDIVEHIEELRRSNAILRAENETFERFISRLEPRDLVSQPERDSLGPELALERQCLTLEQKCEIAKSEIGEMRNDMENLKKSSEREIDHYKASLKEAGIQLAEVRTERRKFEQLVKVVREKRGVMMGPEKVIHFIEDGIRSKDTLIEKLRLKNKLHLRQHAEFQELKIKNKFYVKCINEVNQQYLQLNLQAGDNQQVINSYKKKLHSATCVSKGLSSDIASRKKMLLKIEEETVQAEKELAKEETLNKNLRGQLADAHAPDVMQYISAKESHDKLKKSVRAWDRKVNIAEMDLKTKTEAWKTLKRAARKGQVAPN</sequence>
<evidence type="ECO:0000256" key="4">
    <source>
        <dbReference type="ARBA" id="ARBA00023273"/>
    </source>
</evidence>
<feature type="coiled-coil region" evidence="7">
    <location>
        <begin position="79"/>
        <end position="138"/>
    </location>
</feature>
<evidence type="ECO:0000256" key="6">
    <source>
        <dbReference type="ARBA" id="ARBA00044798"/>
    </source>
</evidence>
<protein>
    <recommendedName>
        <fullName evidence="6">Cilia- and flagella-associated protein 263</fullName>
    </recommendedName>
</protein>
<dbReference type="InterPro" id="IPR025254">
    <property type="entry name" value="CCDC113/CCDC96_CC"/>
</dbReference>
<dbReference type="Proteomes" id="UP001557470">
    <property type="component" value="Unassembled WGS sequence"/>
</dbReference>
<keyword evidence="2" id="KW-0970">Cilium biogenesis/degradation</keyword>
<dbReference type="PANTHER" id="PTHR15654">
    <property type="entry name" value="COILED-COIL DOMAIN-CONTAINING PROTEIN 113-RELATED"/>
    <property type="match status" value="1"/>
</dbReference>
<evidence type="ECO:0000259" key="8">
    <source>
        <dbReference type="Pfam" id="PF13870"/>
    </source>
</evidence>
<comment type="caution">
    <text evidence="9">The sequence shown here is derived from an EMBL/GenBank/DDBJ whole genome shotgun (WGS) entry which is preliminary data.</text>
</comment>
<dbReference type="EMBL" id="JAGEUA010000008">
    <property type="protein sequence ID" value="KAL0968212.1"/>
    <property type="molecule type" value="Genomic_DNA"/>
</dbReference>
<dbReference type="GO" id="GO:0030030">
    <property type="term" value="P:cell projection organization"/>
    <property type="evidence" value="ECO:0007669"/>
    <property type="project" value="UniProtKB-KW"/>
</dbReference>
<accession>A0ABD0WX04</accession>
<organism evidence="9 10">
    <name type="scientific">Umbra pygmaea</name>
    <name type="common">Eastern mudminnow</name>
    <dbReference type="NCBI Taxonomy" id="75934"/>
    <lineage>
        <taxon>Eukaryota</taxon>
        <taxon>Metazoa</taxon>
        <taxon>Chordata</taxon>
        <taxon>Craniata</taxon>
        <taxon>Vertebrata</taxon>
        <taxon>Euteleostomi</taxon>
        <taxon>Actinopterygii</taxon>
        <taxon>Neopterygii</taxon>
        <taxon>Teleostei</taxon>
        <taxon>Protacanthopterygii</taxon>
        <taxon>Esociformes</taxon>
        <taxon>Umbridae</taxon>
        <taxon>Umbra</taxon>
    </lineage>
</organism>
<evidence type="ECO:0000313" key="10">
    <source>
        <dbReference type="Proteomes" id="UP001557470"/>
    </source>
</evidence>
<keyword evidence="3 7" id="KW-0175">Coiled coil</keyword>
<evidence type="ECO:0000256" key="3">
    <source>
        <dbReference type="ARBA" id="ARBA00023054"/>
    </source>
</evidence>
<evidence type="ECO:0000256" key="2">
    <source>
        <dbReference type="ARBA" id="ARBA00022794"/>
    </source>
</evidence>
<gene>
    <name evidence="9" type="ORF">UPYG_G00263890</name>
</gene>
<dbReference type="Pfam" id="PF13870">
    <property type="entry name" value="CCDC113_CCDC96_CC"/>
    <property type="match status" value="1"/>
</dbReference>
<reference evidence="9 10" key="1">
    <citation type="submission" date="2024-06" db="EMBL/GenBank/DDBJ databases">
        <authorList>
            <person name="Pan Q."/>
            <person name="Wen M."/>
            <person name="Jouanno E."/>
            <person name="Zahm M."/>
            <person name="Klopp C."/>
            <person name="Cabau C."/>
            <person name="Louis A."/>
            <person name="Berthelot C."/>
            <person name="Parey E."/>
            <person name="Roest Crollius H."/>
            <person name="Montfort J."/>
            <person name="Robinson-Rechavi M."/>
            <person name="Bouchez O."/>
            <person name="Lampietro C."/>
            <person name="Lopez Roques C."/>
            <person name="Donnadieu C."/>
            <person name="Postlethwait J."/>
            <person name="Bobe J."/>
            <person name="Verreycken H."/>
            <person name="Guiguen Y."/>
        </authorList>
    </citation>
    <scope>NUCLEOTIDE SEQUENCE [LARGE SCALE GENOMIC DNA]</scope>
    <source>
        <strain evidence="9">Up_M1</strain>
        <tissue evidence="9">Testis</tissue>
    </source>
</reference>
<dbReference type="AlphaFoldDB" id="A0ABD0WX04"/>
<dbReference type="GO" id="GO:0005929">
    <property type="term" value="C:cilium"/>
    <property type="evidence" value="ECO:0007669"/>
    <property type="project" value="UniProtKB-SubCell"/>
</dbReference>
<feature type="coiled-coil region" evidence="7">
    <location>
        <begin position="243"/>
        <end position="270"/>
    </location>
</feature>
<comment type="subcellular location">
    <subcellularLocation>
        <location evidence="1">Cell projection</location>
        <location evidence="1">Cilium</location>
    </subcellularLocation>
</comment>
<dbReference type="InterPro" id="IPR051885">
    <property type="entry name" value="CC_CF"/>
</dbReference>
<dbReference type="PANTHER" id="PTHR15654:SF2">
    <property type="entry name" value="COILED-COIL DOMAIN-CONTAINING PROTEIN 113"/>
    <property type="match status" value="1"/>
</dbReference>
<evidence type="ECO:0000313" key="9">
    <source>
        <dbReference type="EMBL" id="KAL0968212.1"/>
    </source>
</evidence>
<evidence type="ECO:0000256" key="5">
    <source>
        <dbReference type="ARBA" id="ARBA00044506"/>
    </source>
</evidence>